<dbReference type="GO" id="GO:0071011">
    <property type="term" value="C:precatalytic spliceosome"/>
    <property type="evidence" value="ECO:0007669"/>
    <property type="project" value="TreeGrafter"/>
</dbReference>
<dbReference type="SUPFAM" id="SSF57667">
    <property type="entry name" value="beta-beta-alpha zinc fingers"/>
    <property type="match status" value="3"/>
</dbReference>
<dbReference type="GO" id="GO:0003727">
    <property type="term" value="F:single-stranded RNA binding"/>
    <property type="evidence" value="ECO:0007669"/>
    <property type="project" value="TreeGrafter"/>
</dbReference>
<dbReference type="InterPro" id="IPR049401">
    <property type="entry name" value="DZF_dom_N"/>
</dbReference>
<name>A0A9F7RBK0_ICTPU</name>
<accession>A0A9F7RBK0</accession>
<evidence type="ECO:0000256" key="1">
    <source>
        <dbReference type="SAM" id="MobiDB-lite"/>
    </source>
</evidence>
<dbReference type="PANTHER" id="PTHR45762">
    <property type="entry name" value="ZINC FINGER RNA-BINDING PROTEIN"/>
    <property type="match status" value="1"/>
</dbReference>
<dbReference type="GeneID" id="108271074"/>
<gene>
    <name evidence="4" type="primary">zfr2</name>
</gene>
<dbReference type="FunFam" id="3.30.160.60:FF:002080">
    <property type="entry name" value="Zinc finger RNA-binding protein"/>
    <property type="match status" value="1"/>
</dbReference>
<feature type="domain" description="DZF" evidence="2">
    <location>
        <begin position="625"/>
        <end position="1011"/>
    </location>
</feature>
<dbReference type="FunFam" id="1.10.1410.40:FF:000001">
    <property type="entry name" value="interleukin enhancer-binding factor 3 isoform X1"/>
    <property type="match status" value="1"/>
</dbReference>
<dbReference type="InterPro" id="IPR036236">
    <property type="entry name" value="Znf_C2H2_sf"/>
</dbReference>
<dbReference type="FunFam" id="3.30.160.60:FF:000210">
    <property type="entry name" value="Zinc finger RNA-binding protein 2"/>
    <property type="match status" value="1"/>
</dbReference>
<evidence type="ECO:0000313" key="3">
    <source>
        <dbReference type="Proteomes" id="UP000221080"/>
    </source>
</evidence>
<dbReference type="Pfam" id="PF20965">
    <property type="entry name" value="DZF_C"/>
    <property type="match status" value="1"/>
</dbReference>
<protein>
    <submittedName>
        <fullName evidence="4">Zinc finger RNA-binding protein isoform X1</fullName>
    </submittedName>
</protein>
<evidence type="ECO:0000259" key="2">
    <source>
        <dbReference type="PROSITE" id="PS51703"/>
    </source>
</evidence>
<proteinExistence type="predicted"/>
<keyword evidence="3" id="KW-1185">Reference proteome</keyword>
<evidence type="ECO:0000313" key="4">
    <source>
        <dbReference type="RefSeq" id="XP_053539106.1"/>
    </source>
</evidence>
<dbReference type="InterPro" id="IPR013087">
    <property type="entry name" value="Znf_C2H2_type"/>
</dbReference>
<dbReference type="Gene3D" id="3.30.160.60">
    <property type="entry name" value="Classic Zinc Finger"/>
    <property type="match status" value="3"/>
</dbReference>
<dbReference type="InterPro" id="IPR049402">
    <property type="entry name" value="DZF_dom_C"/>
</dbReference>
<dbReference type="OrthoDB" id="8898434at2759"/>
<dbReference type="Gene3D" id="3.30.460.10">
    <property type="entry name" value="Beta Polymerase, domain 2"/>
    <property type="match status" value="1"/>
</dbReference>
<feature type="compositionally biased region" description="Basic and acidic residues" evidence="1">
    <location>
        <begin position="808"/>
        <end position="819"/>
    </location>
</feature>
<dbReference type="PANTHER" id="PTHR45762:SF2">
    <property type="entry name" value="ZINC FINGER RNA-BINDING PROTEIN 2"/>
    <property type="match status" value="1"/>
</dbReference>
<dbReference type="InterPro" id="IPR006561">
    <property type="entry name" value="DZF_dom"/>
</dbReference>
<dbReference type="AlphaFoldDB" id="A0A9F7RBK0"/>
<dbReference type="SMART" id="SM00355">
    <property type="entry name" value="ZnF_C2H2"/>
    <property type="match status" value="3"/>
</dbReference>
<feature type="region of interest" description="Disordered" evidence="1">
    <location>
        <begin position="986"/>
        <end position="1011"/>
    </location>
</feature>
<feature type="compositionally biased region" description="Basic and acidic residues" evidence="1">
    <location>
        <begin position="1002"/>
        <end position="1011"/>
    </location>
</feature>
<feature type="region of interest" description="Disordered" evidence="1">
    <location>
        <begin position="432"/>
        <end position="456"/>
    </location>
</feature>
<dbReference type="InterPro" id="IPR043519">
    <property type="entry name" value="NT_sf"/>
</dbReference>
<reference evidence="4" key="2">
    <citation type="submission" date="2025-08" db="UniProtKB">
        <authorList>
            <consortium name="RefSeq"/>
        </authorList>
    </citation>
    <scope>IDENTIFICATION</scope>
    <source>
        <tissue evidence="4">Blood</tissue>
    </source>
</reference>
<dbReference type="InterPro" id="IPR003604">
    <property type="entry name" value="Matrin/U1-like-C_Znf_C2H2"/>
</dbReference>
<feature type="region of interest" description="Disordered" evidence="1">
    <location>
        <begin position="795"/>
        <end position="819"/>
    </location>
</feature>
<feature type="compositionally biased region" description="Polar residues" evidence="1">
    <location>
        <begin position="291"/>
        <end position="300"/>
    </location>
</feature>
<dbReference type="CTD" id="23217"/>
<reference evidence="3" key="1">
    <citation type="journal article" date="2016" name="Nat. Commun.">
        <title>The channel catfish genome sequence provides insights into the evolution of scale formation in teleosts.</title>
        <authorList>
            <person name="Liu Z."/>
            <person name="Liu S."/>
            <person name="Yao J."/>
            <person name="Bao L."/>
            <person name="Zhang J."/>
            <person name="Li Y."/>
            <person name="Jiang C."/>
            <person name="Sun L."/>
            <person name="Wang R."/>
            <person name="Zhang Y."/>
            <person name="Zhou T."/>
            <person name="Zeng Q."/>
            <person name="Fu Q."/>
            <person name="Gao S."/>
            <person name="Li N."/>
            <person name="Koren S."/>
            <person name="Jiang Y."/>
            <person name="Zimin A."/>
            <person name="Xu P."/>
            <person name="Phillippy A.M."/>
            <person name="Geng X."/>
            <person name="Song L."/>
            <person name="Sun F."/>
            <person name="Li C."/>
            <person name="Wang X."/>
            <person name="Chen A."/>
            <person name="Jin Y."/>
            <person name="Yuan Z."/>
            <person name="Yang Y."/>
            <person name="Tan S."/>
            <person name="Peatman E."/>
            <person name="Lu J."/>
            <person name="Qin Z."/>
            <person name="Dunham R."/>
            <person name="Li Z."/>
            <person name="Sonstegard T."/>
            <person name="Feng J."/>
            <person name="Danzmann R.G."/>
            <person name="Schroeder S."/>
            <person name="Scheffler B."/>
            <person name="Duke M.V."/>
            <person name="Ballard L."/>
            <person name="Kucuktas H."/>
            <person name="Kaltenboeck L."/>
            <person name="Liu H."/>
            <person name="Armbruster J."/>
            <person name="Xie Y."/>
            <person name="Kirby M.L."/>
            <person name="Tian Y."/>
            <person name="Flanagan M.E."/>
            <person name="Mu W."/>
            <person name="Waldbieser G.C."/>
        </authorList>
    </citation>
    <scope>NUCLEOTIDE SEQUENCE [LARGE SCALE GENOMIC DNA]</scope>
    <source>
        <strain evidence="3">SDA103</strain>
    </source>
</reference>
<dbReference type="GO" id="GO:0003725">
    <property type="term" value="F:double-stranded RNA binding"/>
    <property type="evidence" value="ECO:0007669"/>
    <property type="project" value="TreeGrafter"/>
</dbReference>
<dbReference type="FunFam" id="3.30.460.10:FF:000010">
    <property type="entry name" value="Zinc finger RNA-binding protein 2"/>
    <property type="match status" value="1"/>
</dbReference>
<dbReference type="SMART" id="SM00572">
    <property type="entry name" value="DZF"/>
    <property type="match status" value="1"/>
</dbReference>
<dbReference type="SMART" id="SM00451">
    <property type="entry name" value="ZnF_U1"/>
    <property type="match status" value="3"/>
</dbReference>
<dbReference type="PROSITE" id="PS00028">
    <property type="entry name" value="ZINC_FINGER_C2H2_1"/>
    <property type="match status" value="1"/>
</dbReference>
<dbReference type="Pfam" id="PF07528">
    <property type="entry name" value="DZF_N"/>
    <property type="match status" value="1"/>
</dbReference>
<dbReference type="PROSITE" id="PS51703">
    <property type="entry name" value="DZF"/>
    <property type="match status" value="1"/>
</dbReference>
<dbReference type="GO" id="GO:0008270">
    <property type="term" value="F:zinc ion binding"/>
    <property type="evidence" value="ECO:0007669"/>
    <property type="project" value="InterPro"/>
</dbReference>
<feature type="compositionally biased region" description="Low complexity" evidence="1">
    <location>
        <begin position="239"/>
        <end position="290"/>
    </location>
</feature>
<feature type="region of interest" description="Disordered" evidence="1">
    <location>
        <begin position="236"/>
        <end position="319"/>
    </location>
</feature>
<dbReference type="Gene3D" id="1.10.1410.40">
    <property type="match status" value="1"/>
</dbReference>
<sequence>MAASNYYGYAYGTVAPQYSIQLPPAYSHQTTGSYSVQPAPAVAYTAPFSPATAHNPQPVVSQTYQPYQTQAALNYSFGQQEAAPQQSSTSQTYQIFSEGGICSYGQPSLVSSYESKPYYQTNDTTPQCSPLDAFFQTGVKSDYRPVSAVYSQSEPQRQATVLKTLPPTSSVSTSYSVYPVSTTVQQPPSSISTFTPSSSYNSTAATSYNCHSYSSYDPSSYISTPSYYQASQHLVPQCHSQPQGPSHHPQSSSHQPQGSSHQHPLPPQQAQTPATQLTSLSWNSSRNSSRVTGSTVSTYRKPTFRQNKVQKPKGPPKQPQLHYCDICKISCAGPQTYHEHLEGQKHKKKEVLQKSSSQVTNGPHSVQIQLRCELCDVSCTGVDAYKAHIRGAKHLKVVKLHTKLGKPIPSTEPVFVNSASVPMTTIAAKPATAPVSSAMPQKPPFLKPPKTETPKTRVLSKTIAVAKAAAPDLVRVDEMKQAVLKSDLQNEDEGSGGGAQGNVQPVGHDYVEEICSDEGKLVRFHCKLCECSFNDPNAKDMHLKGRRHRLQYKKKVNPDLLVEIKPSNRARKLLEDKLRKQNQKAVLKRQLENEQRWHIEMRRYEEDMCWRRVEEEHLYWEEQWRRLAPPLFTNHSGMPVPPLLPVRRPDSPEDHHIMAKHASIYPADQELEAVQRIVSHSERGLKLVSDLLVEQDGKEAVDNKAELLKGVMRVGILAKGLLLHGDRNIQLILLTAKRPTITLLNSIAQLLPKQLKTFSEDQYVVQAQPEEANIIISSSKEPKMQVTVCLTSPVMREEPEPAPGTEGKAGDKLPEKVPEDPADALNRTKCLEYLAALRHTKWFQFVLYVWGLSMFCQQSRANGLQSCVIIIRVLRDLCQRMPTWSKMPDWAMELLIEKALSSALTPLSPGKALRRVLECMASGILLQDGPGLIDPCEKVQTDALKTMTKQAREDVTASAQHALRLLAFRHIHKLLGMDSLPVSKASTCNRKRQRDEAEEVEGEGKRNKKDF</sequence>
<organism evidence="3 4">
    <name type="scientific">Ictalurus punctatus</name>
    <name type="common">Channel catfish</name>
    <name type="synonym">Silurus punctatus</name>
    <dbReference type="NCBI Taxonomy" id="7998"/>
    <lineage>
        <taxon>Eukaryota</taxon>
        <taxon>Metazoa</taxon>
        <taxon>Chordata</taxon>
        <taxon>Craniata</taxon>
        <taxon>Vertebrata</taxon>
        <taxon>Euteleostomi</taxon>
        <taxon>Actinopterygii</taxon>
        <taxon>Neopterygii</taxon>
        <taxon>Teleostei</taxon>
        <taxon>Ostariophysi</taxon>
        <taxon>Siluriformes</taxon>
        <taxon>Ictaluridae</taxon>
        <taxon>Ictalurus</taxon>
    </lineage>
</organism>
<dbReference type="Proteomes" id="UP000221080">
    <property type="component" value="Chromosome 10"/>
</dbReference>
<dbReference type="Pfam" id="PF12874">
    <property type="entry name" value="zf-met"/>
    <property type="match status" value="3"/>
</dbReference>
<dbReference type="RefSeq" id="XP_053539106.1">
    <property type="nucleotide sequence ID" value="XM_053683131.1"/>
</dbReference>